<dbReference type="CDD" id="cd06171">
    <property type="entry name" value="Sigma70_r4"/>
    <property type="match status" value="1"/>
</dbReference>
<dbReference type="SUPFAM" id="SSF88659">
    <property type="entry name" value="Sigma3 and sigma4 domains of RNA polymerase sigma factors"/>
    <property type="match status" value="1"/>
</dbReference>
<evidence type="ECO:0000259" key="7">
    <source>
        <dbReference type="Pfam" id="PF08281"/>
    </source>
</evidence>
<evidence type="ECO:0000256" key="3">
    <source>
        <dbReference type="ARBA" id="ARBA00023082"/>
    </source>
</evidence>
<dbReference type="InterPro" id="IPR013324">
    <property type="entry name" value="RNA_pol_sigma_r3/r4-like"/>
</dbReference>
<dbReference type="PANTHER" id="PTHR43133:SF8">
    <property type="entry name" value="RNA POLYMERASE SIGMA FACTOR HI_1459-RELATED"/>
    <property type="match status" value="1"/>
</dbReference>
<evidence type="ECO:0000256" key="4">
    <source>
        <dbReference type="ARBA" id="ARBA00023125"/>
    </source>
</evidence>
<dbReference type="GO" id="GO:0016987">
    <property type="term" value="F:sigma factor activity"/>
    <property type="evidence" value="ECO:0007669"/>
    <property type="project" value="UniProtKB-KW"/>
</dbReference>
<dbReference type="InterPro" id="IPR039425">
    <property type="entry name" value="RNA_pol_sigma-70-like"/>
</dbReference>
<evidence type="ECO:0000313" key="8">
    <source>
        <dbReference type="EMBL" id="QIN82099.1"/>
    </source>
</evidence>
<dbReference type="InterPro" id="IPR013325">
    <property type="entry name" value="RNA_pol_sigma_r2"/>
</dbReference>
<dbReference type="NCBIfam" id="TIGR02937">
    <property type="entry name" value="sigma70-ECF"/>
    <property type="match status" value="1"/>
</dbReference>
<dbReference type="SUPFAM" id="SSF88946">
    <property type="entry name" value="Sigma2 domain of RNA polymerase sigma factors"/>
    <property type="match status" value="1"/>
</dbReference>
<feature type="domain" description="RNA polymerase sigma-70 region 2" evidence="6">
    <location>
        <begin position="32"/>
        <end position="100"/>
    </location>
</feature>
<evidence type="ECO:0000256" key="5">
    <source>
        <dbReference type="ARBA" id="ARBA00023163"/>
    </source>
</evidence>
<dbReference type="InterPro" id="IPR014284">
    <property type="entry name" value="RNA_pol_sigma-70_dom"/>
</dbReference>
<feature type="domain" description="RNA polymerase sigma factor 70 region 4 type 2" evidence="7">
    <location>
        <begin position="130"/>
        <end position="182"/>
    </location>
</feature>
<dbReference type="Proteomes" id="UP000501452">
    <property type="component" value="Chromosome"/>
</dbReference>
<keyword evidence="3" id="KW-0731">Sigma factor</keyword>
<accession>A0A6G8Q6N6</accession>
<dbReference type="Gene3D" id="1.10.10.10">
    <property type="entry name" value="Winged helix-like DNA-binding domain superfamily/Winged helix DNA-binding domain"/>
    <property type="match status" value="1"/>
</dbReference>
<dbReference type="GO" id="GO:0003677">
    <property type="term" value="F:DNA binding"/>
    <property type="evidence" value="ECO:0007669"/>
    <property type="project" value="UniProtKB-KW"/>
</dbReference>
<dbReference type="PANTHER" id="PTHR43133">
    <property type="entry name" value="RNA POLYMERASE ECF-TYPE SIGMA FACTO"/>
    <property type="match status" value="1"/>
</dbReference>
<dbReference type="InterPro" id="IPR013249">
    <property type="entry name" value="RNA_pol_sigma70_r4_t2"/>
</dbReference>
<reference evidence="8 9" key="1">
    <citation type="submission" date="2019-10" db="EMBL/GenBank/DDBJ databases">
        <title>Rubrobacter sp nov SCSIO 52090 isolated from a deep-sea sediment in the South China Sea.</title>
        <authorList>
            <person name="Chen R.W."/>
        </authorList>
    </citation>
    <scope>NUCLEOTIDE SEQUENCE [LARGE SCALE GENOMIC DNA]</scope>
    <source>
        <strain evidence="8 9">SCSIO 52909</strain>
    </source>
</reference>
<evidence type="ECO:0000259" key="6">
    <source>
        <dbReference type="Pfam" id="PF04542"/>
    </source>
</evidence>
<keyword evidence="2" id="KW-0805">Transcription regulation</keyword>
<dbReference type="InterPro" id="IPR007627">
    <property type="entry name" value="RNA_pol_sigma70_r2"/>
</dbReference>
<dbReference type="KEGG" id="rub:GBA63_05155"/>
<evidence type="ECO:0000313" key="9">
    <source>
        <dbReference type="Proteomes" id="UP000501452"/>
    </source>
</evidence>
<keyword evidence="9" id="KW-1185">Reference proteome</keyword>
<organism evidence="8 9">
    <name type="scientific">Rubrobacter tropicus</name>
    <dbReference type="NCBI Taxonomy" id="2653851"/>
    <lineage>
        <taxon>Bacteria</taxon>
        <taxon>Bacillati</taxon>
        <taxon>Actinomycetota</taxon>
        <taxon>Rubrobacteria</taxon>
        <taxon>Rubrobacterales</taxon>
        <taxon>Rubrobacteraceae</taxon>
        <taxon>Rubrobacter</taxon>
    </lineage>
</organism>
<gene>
    <name evidence="8" type="ORF">GBA63_05155</name>
</gene>
<evidence type="ECO:0000256" key="2">
    <source>
        <dbReference type="ARBA" id="ARBA00023015"/>
    </source>
</evidence>
<name>A0A6G8Q6N6_9ACTN</name>
<dbReference type="GO" id="GO:0006352">
    <property type="term" value="P:DNA-templated transcription initiation"/>
    <property type="evidence" value="ECO:0007669"/>
    <property type="project" value="InterPro"/>
</dbReference>
<keyword evidence="5" id="KW-0804">Transcription</keyword>
<protein>
    <submittedName>
        <fullName evidence="8">Sigma-70 family RNA polymerase sigma factor</fullName>
    </submittedName>
</protein>
<dbReference type="Gene3D" id="1.10.1740.10">
    <property type="match status" value="1"/>
</dbReference>
<dbReference type="Pfam" id="PF08281">
    <property type="entry name" value="Sigma70_r4_2"/>
    <property type="match status" value="1"/>
</dbReference>
<comment type="similarity">
    <text evidence="1">Belongs to the sigma-70 factor family. ECF subfamily.</text>
</comment>
<dbReference type="InterPro" id="IPR036388">
    <property type="entry name" value="WH-like_DNA-bd_sf"/>
</dbReference>
<dbReference type="AlphaFoldDB" id="A0A6G8Q6N6"/>
<dbReference type="RefSeq" id="WP_166174100.1">
    <property type="nucleotide sequence ID" value="NZ_CP045119.1"/>
</dbReference>
<sequence length="194" mass="21185">MDLREGGSAVVPEEASLVERAKGGDAAAYEELVRGHQAVAFRTAFTITGDAAEAEDAAQEAFVKVYRTLNRFRSGAPFRPWLLTVVANEARNRRRAAGRRFGLTLRAAEYGTQSVPPSPETTVVAEERRAELLGAIEGLREEDREVISLRYFLELSEAEAASVVGCARGTIKSRLSRAVGRLREKMMEAQDATG</sequence>
<keyword evidence="4" id="KW-0238">DNA-binding</keyword>
<proteinExistence type="inferred from homology"/>
<dbReference type="Pfam" id="PF04542">
    <property type="entry name" value="Sigma70_r2"/>
    <property type="match status" value="1"/>
</dbReference>
<evidence type="ECO:0000256" key="1">
    <source>
        <dbReference type="ARBA" id="ARBA00010641"/>
    </source>
</evidence>
<dbReference type="EMBL" id="CP045119">
    <property type="protein sequence ID" value="QIN82099.1"/>
    <property type="molecule type" value="Genomic_DNA"/>
</dbReference>